<dbReference type="Gene3D" id="1.25.40.690">
    <property type="match status" value="1"/>
</dbReference>
<organism evidence="3 4">
    <name type="scientific">Schizopora paradoxa</name>
    <dbReference type="NCBI Taxonomy" id="27342"/>
    <lineage>
        <taxon>Eukaryota</taxon>
        <taxon>Fungi</taxon>
        <taxon>Dikarya</taxon>
        <taxon>Basidiomycota</taxon>
        <taxon>Agaricomycotina</taxon>
        <taxon>Agaricomycetes</taxon>
        <taxon>Hymenochaetales</taxon>
        <taxon>Schizoporaceae</taxon>
        <taxon>Schizopora</taxon>
    </lineage>
</organism>
<evidence type="ECO:0000259" key="2">
    <source>
        <dbReference type="Pfam" id="PF12110"/>
    </source>
</evidence>
<evidence type="ECO:0000256" key="1">
    <source>
        <dbReference type="SAM" id="MobiDB-lite"/>
    </source>
</evidence>
<evidence type="ECO:0000313" key="4">
    <source>
        <dbReference type="Proteomes" id="UP000053477"/>
    </source>
</evidence>
<dbReference type="EMBL" id="KQ085882">
    <property type="protein sequence ID" value="KLO20607.1"/>
    <property type="molecule type" value="Genomic_DNA"/>
</dbReference>
<dbReference type="OrthoDB" id="3797628at2759"/>
<gene>
    <name evidence="3" type="ORF">SCHPADRAFT_912139</name>
</gene>
<protein>
    <recommendedName>
        <fullName evidence="2">Nuclear pore complex protein NUP96 C-terminal domain-containing protein</fullName>
    </recommendedName>
</protein>
<dbReference type="InParanoid" id="A0A0H2S8P1"/>
<dbReference type="STRING" id="27342.A0A0H2S8P1"/>
<feature type="region of interest" description="Disordered" evidence="1">
    <location>
        <begin position="54"/>
        <end position="91"/>
    </location>
</feature>
<dbReference type="AlphaFoldDB" id="A0A0H2S8P1"/>
<accession>A0A0H2S8P1</accession>
<keyword evidence="4" id="KW-1185">Reference proteome</keyword>
<feature type="compositionally biased region" description="Basic and acidic residues" evidence="1">
    <location>
        <begin position="1"/>
        <end position="15"/>
    </location>
</feature>
<feature type="region of interest" description="Disordered" evidence="1">
    <location>
        <begin position="1"/>
        <end position="29"/>
    </location>
</feature>
<feature type="domain" description="Nuclear pore complex protein NUP96 C-terminal" evidence="2">
    <location>
        <begin position="277"/>
        <end position="574"/>
    </location>
</feature>
<sequence>MDEDELRPSSRHSQDEDHDEPAPWAQQLGLESNRMHVMQATLFRMPELAKAHALDTSTTLKHPRSPNLRAELKEIPPRTSFAQPRTHPPARKYVRVSSSASIAASHEGAFVDQGLSSGRSFRVGWGAGDRLVHVGDLSSSSSSDDGANTSSVKFTKLKHAGETTPDLLSHLLLNSRPTRDDSGVPYVVPNRTLTFASFASLFTLHDNSHAASVFRLGSALFDTLDLHLGSSVTPDIRNRVVALRRADALSSWLSRAVAPSVEQDLKAHASSDSARIAFLHLTGNQIEKAVDALTNGGNIRLATLIAQIPGDVDFRDDVREQLQVWTEEKVDALMSEDIRKLYALAAGETDLLEGSSRSQDIEMTRGLDWLRIFGLQLWFSSLLDTPLRETFEVFEQLTKDSASATPKPWYCNGTTSQVTDGIFNLIKLALVPSMTLESTLTPLSYSANPRDTKIPWLLYILLSRCLRLRDFTDRQLQGSLDDDGETSDSDRQTDGISQTAESLTINFASQLQQEGLVQEAAFVLLFLEDDKGRTRAIKELLSQSAPLLDTWKVAGLRGSLSIPQEWIDEAKATHALYHGDLYLAYDLLTKAKIHGQAHDIAVSYLAPEAILRDDLDLLRRLFTALDESLIEDFAVGGRLFIDYVKIITDVPELRRRRQLEHDDANDELELETLRSRIPKLMSVLPDVMRDKPDGGEKSSAALSIMLAKLLDCMDPTRPTRVDMEANLMSEAARLRYLHSAAYGSFLDTIATSA</sequence>
<dbReference type="Proteomes" id="UP000053477">
    <property type="component" value="Unassembled WGS sequence"/>
</dbReference>
<proteinExistence type="predicted"/>
<dbReference type="Pfam" id="PF12110">
    <property type="entry name" value="Nup96"/>
    <property type="match status" value="1"/>
</dbReference>
<dbReference type="InterPro" id="IPR021967">
    <property type="entry name" value="Nup98_C"/>
</dbReference>
<name>A0A0H2S8P1_9AGAM</name>
<reference evidence="3 4" key="1">
    <citation type="submission" date="2015-04" db="EMBL/GenBank/DDBJ databases">
        <title>Complete genome sequence of Schizopora paradoxa KUC8140, a cosmopolitan wood degrader in East Asia.</title>
        <authorList>
            <consortium name="DOE Joint Genome Institute"/>
            <person name="Min B."/>
            <person name="Park H."/>
            <person name="Jang Y."/>
            <person name="Kim J.-J."/>
            <person name="Kim K.H."/>
            <person name="Pangilinan J."/>
            <person name="Lipzen A."/>
            <person name="Riley R."/>
            <person name="Grigoriev I.V."/>
            <person name="Spatafora J.W."/>
            <person name="Choi I.-G."/>
        </authorList>
    </citation>
    <scope>NUCLEOTIDE SEQUENCE [LARGE SCALE GENOMIC DNA]</scope>
    <source>
        <strain evidence="3 4">KUC8140</strain>
    </source>
</reference>
<evidence type="ECO:0000313" key="3">
    <source>
        <dbReference type="EMBL" id="KLO20607.1"/>
    </source>
</evidence>